<gene>
    <name evidence="20" type="primary">mgtA</name>
    <name evidence="20" type="ORF">PQR63_16390</name>
</gene>
<keyword evidence="7" id="KW-0997">Cell inner membrane</keyword>
<sequence length="892" mass="96598">MSSSPLITSSSLPPPISGIHPDAHRRISHLPAQAAETALRSVAAMTAEAALAQQNSSHLGLSAAEAASRREKYGPNTIAAETRSQGWRHFFKLLASPLSLLLLLLTCLNLLIGETWGALMIGVMVVLSSLLSFVQEHRADKAAQQLRSMVATTATVLRADQGRQELPLSDLVPGDIVLLSAGDIAPADVRILSSKMLFISQAALTGESLPTEKTPAVPENLSAKDITDLPDLAFMGTNVISGSGTALVIATGQRTAFGHIAADLVKARELTSFDRGIDRYIRLIIRIMLVMAPLVFLINGFSKGDWLEALLFAVAVAVGLTPEMLPMIITINLAKGALAMSKKKVIVKRLNAIQNFGAMNILCTDKTGTLTQDRILLEKHVDIDGVESQKVVEYAYLNSFFQTGLKNLLDVAILSYAEQHEKMQSGLQFSKVDELPFDFERRRMSVIVEQADHTRVLICKGAPEEILSICTHAEHNGVAMPLAAEHGASLSKTVDDLNEDGFRVIAVAYKQLPALKPTDDSSFNNDDESTLTLVGYIAFLDPPKDSAAEAIASLHAYGVTVKVLSGDNGAVVRNVCHHVGLPGEHAVLGSDIDVLDDDALGVLAEQSDIFAKLNPQQKARIIRCLQMRHHVVGYLGDGINDGAALKTADVGISVDSAVDIAKESADIILLHKSLMVLKEGVLEGRRVFGNITKYIKMSSSSAFGNMLSVLGASAILPFIPMAPVQILLNNLLYDFSQTTIATDHVDEEYLQEPRRWEIRDIGRFMMVLGPVSSLFDYLTFGTLWYVFGAASQPLLFQSGWFVESLLSQTLVVHVIRTGKIPFIQSKPSLPLLLTTLLICLLAFWLPASSIAHALGLTALPVNLNLAIMAIVFAYLAMTQLVKSWLISRFGLK</sequence>
<evidence type="ECO:0000256" key="2">
    <source>
        <dbReference type="ARBA" id="ARBA00004429"/>
    </source>
</evidence>
<dbReference type="InterPro" id="IPR036412">
    <property type="entry name" value="HAD-like_sf"/>
</dbReference>
<keyword evidence="15 18" id="KW-0472">Membrane</keyword>
<dbReference type="SUPFAM" id="SSF81660">
    <property type="entry name" value="Metal cation-transporting ATPase, ATP-binding domain N"/>
    <property type="match status" value="1"/>
</dbReference>
<protein>
    <recommendedName>
        <fullName evidence="5">Magnesium-transporting ATPase, P-type 1</fullName>
        <ecNumber evidence="4">7.2.2.14</ecNumber>
    </recommendedName>
    <alternativeName>
        <fullName evidence="16">Mg(2+) transport ATPase, P-type 1</fullName>
    </alternativeName>
</protein>
<keyword evidence="11" id="KW-0067">ATP-binding</keyword>
<dbReference type="SUPFAM" id="SSF56784">
    <property type="entry name" value="HAD-like"/>
    <property type="match status" value="1"/>
</dbReference>
<comment type="similarity">
    <text evidence="3">Belongs to the cation transport ATPase (P-type) (TC 3.A.3) family. Type IIIB subfamily.</text>
</comment>
<dbReference type="RefSeq" id="WP_408169064.1">
    <property type="nucleotide sequence ID" value="NZ_JAQQFR010000010.1"/>
</dbReference>
<dbReference type="InterPro" id="IPR004014">
    <property type="entry name" value="ATPase_P-typ_cation-transptr_N"/>
</dbReference>
<evidence type="ECO:0000256" key="14">
    <source>
        <dbReference type="ARBA" id="ARBA00022989"/>
    </source>
</evidence>
<feature type="domain" description="Cation-transporting P-type ATPase N-terminal" evidence="19">
    <location>
        <begin position="41"/>
        <end position="114"/>
    </location>
</feature>
<evidence type="ECO:0000256" key="8">
    <source>
        <dbReference type="ARBA" id="ARBA00022553"/>
    </source>
</evidence>
<accession>A0ABW8ZAH9</accession>
<evidence type="ECO:0000256" key="16">
    <source>
        <dbReference type="ARBA" id="ARBA00029806"/>
    </source>
</evidence>
<keyword evidence="10" id="KW-0547">Nucleotide-binding</keyword>
<dbReference type="Pfam" id="PF00122">
    <property type="entry name" value="E1-E2_ATPase"/>
    <property type="match status" value="1"/>
</dbReference>
<evidence type="ECO:0000256" key="13">
    <source>
        <dbReference type="ARBA" id="ARBA00022967"/>
    </source>
</evidence>
<dbReference type="Pfam" id="PF13246">
    <property type="entry name" value="Cation_ATPase"/>
    <property type="match status" value="1"/>
</dbReference>
<dbReference type="Pfam" id="PF00689">
    <property type="entry name" value="Cation_ATPase_C"/>
    <property type="match status" value="1"/>
</dbReference>
<dbReference type="InterPro" id="IPR018303">
    <property type="entry name" value="ATPase_P-typ_P_site"/>
</dbReference>
<dbReference type="Proteomes" id="UP001629214">
    <property type="component" value="Unassembled WGS sequence"/>
</dbReference>
<feature type="transmembrane region" description="Helical" evidence="18">
    <location>
        <begin position="794"/>
        <end position="815"/>
    </location>
</feature>
<evidence type="ECO:0000256" key="3">
    <source>
        <dbReference type="ARBA" id="ARBA00008746"/>
    </source>
</evidence>
<organism evidence="20 21">
    <name type="scientific">Herbaspirillum rhizosphaerae</name>
    <dbReference type="NCBI Taxonomy" id="346179"/>
    <lineage>
        <taxon>Bacteria</taxon>
        <taxon>Pseudomonadati</taxon>
        <taxon>Pseudomonadota</taxon>
        <taxon>Betaproteobacteria</taxon>
        <taxon>Burkholderiales</taxon>
        <taxon>Oxalobacteraceae</taxon>
        <taxon>Herbaspirillum</taxon>
    </lineage>
</organism>
<dbReference type="NCBIfam" id="TIGR01494">
    <property type="entry name" value="ATPase_P-type"/>
    <property type="match status" value="3"/>
</dbReference>
<evidence type="ECO:0000256" key="5">
    <source>
        <dbReference type="ARBA" id="ARBA00013555"/>
    </source>
</evidence>
<keyword evidence="13" id="KW-1278">Translocase</keyword>
<dbReference type="SFLD" id="SFLDG00002">
    <property type="entry name" value="C1.7:_P-type_atpase_like"/>
    <property type="match status" value="1"/>
</dbReference>
<evidence type="ECO:0000256" key="17">
    <source>
        <dbReference type="ARBA" id="ARBA00047295"/>
    </source>
</evidence>
<dbReference type="SFLD" id="SFLDS00003">
    <property type="entry name" value="Haloacid_Dehalogenase"/>
    <property type="match status" value="1"/>
</dbReference>
<evidence type="ECO:0000256" key="12">
    <source>
        <dbReference type="ARBA" id="ARBA00022842"/>
    </source>
</evidence>
<dbReference type="InterPro" id="IPR006068">
    <property type="entry name" value="ATPase_P-typ_cation-transptr_C"/>
</dbReference>
<dbReference type="Gene3D" id="1.20.1110.10">
    <property type="entry name" value="Calcium-transporting ATPase, transmembrane domain"/>
    <property type="match status" value="1"/>
</dbReference>
<dbReference type="SUPFAM" id="SSF81665">
    <property type="entry name" value="Calcium ATPase, transmembrane domain M"/>
    <property type="match status" value="1"/>
</dbReference>
<evidence type="ECO:0000259" key="19">
    <source>
        <dbReference type="SMART" id="SM00831"/>
    </source>
</evidence>
<feature type="transmembrane region" description="Helical" evidence="18">
    <location>
        <begin position="93"/>
        <end position="112"/>
    </location>
</feature>
<keyword evidence="12" id="KW-0460">Magnesium</keyword>
<comment type="caution">
    <text evidence="20">The sequence shown here is derived from an EMBL/GenBank/DDBJ whole genome shotgun (WGS) entry which is preliminary data.</text>
</comment>
<evidence type="ECO:0000256" key="6">
    <source>
        <dbReference type="ARBA" id="ARBA00022475"/>
    </source>
</evidence>
<dbReference type="PRINTS" id="PR01836">
    <property type="entry name" value="MGATPASE"/>
</dbReference>
<dbReference type="InterPro" id="IPR006415">
    <property type="entry name" value="P-type_ATPase_IIIB"/>
</dbReference>
<dbReference type="Gene3D" id="2.70.150.10">
    <property type="entry name" value="Calcium-transporting ATPase, cytoplasmic transduction domain A"/>
    <property type="match status" value="1"/>
</dbReference>
<dbReference type="PANTHER" id="PTHR42861">
    <property type="entry name" value="CALCIUM-TRANSPORTING ATPASE"/>
    <property type="match status" value="1"/>
</dbReference>
<dbReference type="EMBL" id="JAQQFR010000010">
    <property type="protein sequence ID" value="MFL9879981.1"/>
    <property type="molecule type" value="Genomic_DNA"/>
</dbReference>
<evidence type="ECO:0000313" key="20">
    <source>
        <dbReference type="EMBL" id="MFL9879981.1"/>
    </source>
</evidence>
<dbReference type="SFLD" id="SFLDF00027">
    <property type="entry name" value="p-type_atpase"/>
    <property type="match status" value="1"/>
</dbReference>
<dbReference type="Pfam" id="PF00690">
    <property type="entry name" value="Cation_ATPase_N"/>
    <property type="match status" value="1"/>
</dbReference>
<dbReference type="Gene3D" id="3.40.50.1000">
    <property type="entry name" value="HAD superfamily/HAD-like"/>
    <property type="match status" value="1"/>
</dbReference>
<evidence type="ECO:0000256" key="18">
    <source>
        <dbReference type="SAM" id="Phobius"/>
    </source>
</evidence>
<feature type="transmembrane region" description="Helical" evidence="18">
    <location>
        <begin position="280"/>
        <end position="298"/>
    </location>
</feature>
<proteinExistence type="inferred from homology"/>
<feature type="transmembrane region" description="Helical" evidence="18">
    <location>
        <begin position="118"/>
        <end position="134"/>
    </location>
</feature>
<dbReference type="InterPro" id="IPR023298">
    <property type="entry name" value="ATPase_P-typ_TM_dom_sf"/>
</dbReference>
<keyword evidence="8" id="KW-0597">Phosphoprotein</keyword>
<dbReference type="CDD" id="cd02077">
    <property type="entry name" value="P-type_ATPase_Mg"/>
    <property type="match status" value="1"/>
</dbReference>
<comment type="catalytic activity">
    <reaction evidence="17">
        <text>Mg(2+)(out) + ATP + H2O = Mg(2+)(in) + ADP + phosphate + H(+)</text>
        <dbReference type="Rhea" id="RHEA:10260"/>
        <dbReference type="ChEBI" id="CHEBI:15377"/>
        <dbReference type="ChEBI" id="CHEBI:15378"/>
        <dbReference type="ChEBI" id="CHEBI:18420"/>
        <dbReference type="ChEBI" id="CHEBI:30616"/>
        <dbReference type="ChEBI" id="CHEBI:43474"/>
        <dbReference type="ChEBI" id="CHEBI:456216"/>
        <dbReference type="EC" id="7.2.2.14"/>
    </reaction>
</comment>
<evidence type="ECO:0000256" key="11">
    <source>
        <dbReference type="ARBA" id="ARBA00022840"/>
    </source>
</evidence>
<keyword evidence="9 18" id="KW-0812">Transmembrane</keyword>
<dbReference type="SMART" id="SM00831">
    <property type="entry name" value="Cation_ATPase_N"/>
    <property type="match status" value="1"/>
</dbReference>
<dbReference type="SUPFAM" id="SSF81653">
    <property type="entry name" value="Calcium ATPase, transduction domain A"/>
    <property type="match status" value="1"/>
</dbReference>
<comment type="subcellular location">
    <subcellularLocation>
        <location evidence="2">Cell inner membrane</location>
        <topology evidence="2">Multi-pass membrane protein</topology>
    </subcellularLocation>
</comment>
<dbReference type="InterPro" id="IPR059000">
    <property type="entry name" value="ATPase_P-type_domA"/>
</dbReference>
<dbReference type="InterPro" id="IPR023214">
    <property type="entry name" value="HAD_sf"/>
</dbReference>
<keyword evidence="21" id="KW-1185">Reference proteome</keyword>
<dbReference type="PROSITE" id="PS00154">
    <property type="entry name" value="ATPASE_E1_E2"/>
    <property type="match status" value="1"/>
</dbReference>
<evidence type="ECO:0000256" key="10">
    <source>
        <dbReference type="ARBA" id="ARBA00022741"/>
    </source>
</evidence>
<dbReference type="EC" id="7.2.2.14" evidence="4"/>
<comment type="function">
    <text evidence="1">Mediates magnesium influx to the cytosol.</text>
</comment>
<dbReference type="NCBIfam" id="NF011702">
    <property type="entry name" value="PRK15122.1"/>
    <property type="match status" value="1"/>
</dbReference>
<feature type="transmembrane region" description="Helical" evidence="18">
    <location>
        <begin position="764"/>
        <end position="788"/>
    </location>
</feature>
<dbReference type="InterPro" id="IPR008250">
    <property type="entry name" value="ATPase_P-typ_transduc_dom_A_sf"/>
</dbReference>
<evidence type="ECO:0000256" key="7">
    <source>
        <dbReference type="ARBA" id="ARBA00022519"/>
    </source>
</evidence>
<dbReference type="InterPro" id="IPR044492">
    <property type="entry name" value="P_typ_ATPase_HD_dom"/>
</dbReference>
<dbReference type="Gene3D" id="3.40.1110.10">
    <property type="entry name" value="Calcium-transporting ATPase, cytoplasmic domain N"/>
    <property type="match status" value="1"/>
</dbReference>
<evidence type="ECO:0000256" key="9">
    <source>
        <dbReference type="ARBA" id="ARBA00022692"/>
    </source>
</evidence>
<keyword evidence="14 18" id="KW-1133">Transmembrane helix</keyword>
<name>A0ABW8ZAH9_9BURK</name>
<dbReference type="InterPro" id="IPR001757">
    <property type="entry name" value="P_typ_ATPase"/>
</dbReference>
<evidence type="ECO:0000256" key="4">
    <source>
        <dbReference type="ARBA" id="ARBA00012786"/>
    </source>
</evidence>
<keyword evidence="6" id="KW-1003">Cell membrane</keyword>
<dbReference type="InterPro" id="IPR023299">
    <property type="entry name" value="ATPase_P-typ_cyto_dom_N"/>
</dbReference>
<feature type="transmembrane region" description="Helical" evidence="18">
    <location>
        <begin position="865"/>
        <end position="885"/>
    </location>
</feature>
<feature type="transmembrane region" description="Helical" evidence="18">
    <location>
        <begin position="310"/>
        <end position="334"/>
    </location>
</feature>
<evidence type="ECO:0000256" key="1">
    <source>
        <dbReference type="ARBA" id="ARBA00003954"/>
    </source>
</evidence>
<evidence type="ECO:0000256" key="15">
    <source>
        <dbReference type="ARBA" id="ARBA00023136"/>
    </source>
</evidence>
<feature type="transmembrane region" description="Helical" evidence="18">
    <location>
        <begin position="827"/>
        <end position="845"/>
    </location>
</feature>
<reference evidence="20 21" key="1">
    <citation type="journal article" date="2024" name="Chem. Sci.">
        <title>Discovery of megapolipeptins by genome mining of a Burkholderiales bacteria collection.</title>
        <authorList>
            <person name="Paulo B.S."/>
            <person name="Recchia M.J.J."/>
            <person name="Lee S."/>
            <person name="Fergusson C.H."/>
            <person name="Romanowski S.B."/>
            <person name="Hernandez A."/>
            <person name="Krull N."/>
            <person name="Liu D.Y."/>
            <person name="Cavanagh H."/>
            <person name="Bos A."/>
            <person name="Gray C.A."/>
            <person name="Murphy B.T."/>
            <person name="Linington R.G."/>
            <person name="Eustaquio A.S."/>
        </authorList>
    </citation>
    <scope>NUCLEOTIDE SEQUENCE [LARGE SCALE GENOMIC DNA]</scope>
    <source>
        <strain evidence="20 21">RL21-008-BIB-B</strain>
    </source>
</reference>
<evidence type="ECO:0000313" key="21">
    <source>
        <dbReference type="Proteomes" id="UP001629214"/>
    </source>
</evidence>
<dbReference type="NCBIfam" id="TIGR01524">
    <property type="entry name" value="ATPase-IIIB_Mg"/>
    <property type="match status" value="1"/>
</dbReference>